<name>A0A1T4MVG6_9LACT</name>
<dbReference type="EC" id="3.2.1.23" evidence="3 6"/>
<gene>
    <name evidence="13" type="ORF">SAMN02746011_01564</name>
</gene>
<dbReference type="InterPro" id="IPR017853">
    <property type="entry name" value="GH"/>
</dbReference>
<evidence type="ECO:0000259" key="11">
    <source>
        <dbReference type="Pfam" id="PF08532"/>
    </source>
</evidence>
<feature type="binding site" evidence="9">
    <location>
        <position position="152"/>
    </location>
    <ligand>
        <name>Zn(2+)</name>
        <dbReference type="ChEBI" id="CHEBI:29105"/>
    </ligand>
</feature>
<keyword evidence="4 6" id="KW-0378">Hydrolase</keyword>
<dbReference type="CDD" id="cd03143">
    <property type="entry name" value="A4_beta-galactosidase_middle_domain"/>
    <property type="match status" value="1"/>
</dbReference>
<feature type="active site" description="Proton donor" evidence="7">
    <location>
        <position position="147"/>
    </location>
</feature>
<feature type="binding site" evidence="8">
    <location>
        <position position="108"/>
    </location>
    <ligand>
        <name>substrate</name>
    </ligand>
</feature>
<dbReference type="InterPro" id="IPR029062">
    <property type="entry name" value="Class_I_gatase-like"/>
</dbReference>
<dbReference type="Gene3D" id="2.60.40.1180">
    <property type="entry name" value="Golgi alpha-mannosidase II"/>
    <property type="match status" value="1"/>
</dbReference>
<evidence type="ECO:0000313" key="13">
    <source>
        <dbReference type="EMBL" id="SJZ70963.1"/>
    </source>
</evidence>
<keyword evidence="5 6" id="KW-0326">Glycosidase</keyword>
<evidence type="ECO:0000256" key="2">
    <source>
        <dbReference type="ARBA" id="ARBA00005940"/>
    </source>
</evidence>
<evidence type="ECO:0000256" key="9">
    <source>
        <dbReference type="PIRSR" id="PIRSR001084-3"/>
    </source>
</evidence>
<dbReference type="Gene3D" id="3.40.50.880">
    <property type="match status" value="1"/>
</dbReference>
<evidence type="ECO:0000256" key="5">
    <source>
        <dbReference type="ARBA" id="ARBA00023295"/>
    </source>
</evidence>
<evidence type="ECO:0000259" key="10">
    <source>
        <dbReference type="Pfam" id="PF02449"/>
    </source>
</evidence>
<feature type="domain" description="Beta-galactosidase trimerisation" evidence="11">
    <location>
        <begin position="394"/>
        <end position="602"/>
    </location>
</feature>
<dbReference type="InterPro" id="IPR013529">
    <property type="entry name" value="Glyco_hydro_42_N"/>
</dbReference>
<keyword evidence="9" id="KW-0862">Zinc</keyword>
<evidence type="ECO:0000259" key="12">
    <source>
        <dbReference type="Pfam" id="PF08533"/>
    </source>
</evidence>
<comment type="catalytic activity">
    <reaction evidence="1 6">
        <text>Hydrolysis of terminal non-reducing beta-D-galactose residues in beta-D-galactosides.</text>
        <dbReference type="EC" id="3.2.1.23"/>
    </reaction>
</comment>
<evidence type="ECO:0000256" key="1">
    <source>
        <dbReference type="ARBA" id="ARBA00001412"/>
    </source>
</evidence>
<dbReference type="PANTHER" id="PTHR36447">
    <property type="entry name" value="BETA-GALACTOSIDASE GANA"/>
    <property type="match status" value="1"/>
</dbReference>
<sequence length="670" mass="77735">MSLSKLFYGGDYNPEQWPSSIWEEDMRLFKLANINSASINIFSWAKLQPNETTYDFSELDEIVKLLKENNINMVMATSTAALPAWMTREFPDVNRVDFEGRQHRFSHRHNHCPNSPSFKRFASELVKQIAERYGKEEHLILWHVSNEYNGECYCENCERAFRKWVENKYKTIEQVNEAWNFHFWGHTLHSFEDIVVPNFLGDGVNDRQTAFAGISVDYRRFMSESLLNNFKMERDIIRSMGSNAPITTNLMGAFKGINAFEWAKEMDIISWDNYPHYIPDWAFVSFNHDLMRGVKSGKNFLIMEQSPSQQNWQPYNLLKRPGELHSQSFHAIAHGAEAINYFQLRQSIGGNEKWHGAVIGHEGHENTRVFKEVTQIGEDLKRIGDELLDATTHAKVAILFDWESYWALEYSSGPNKDIYYVDQVFKYYKELYKRNIAVDIIGYEEDLSKYKLILAPFMYMVKGDIVEKLEQFVSDGGHFVTTTMSGLVDENDNVILGGYPGAFKELLGIWVEEFDGIAPEMSNSIHWKDHRPSENEKATMVCDIIHLQNAKALAYYSEDFYADFPVFVQNQYGKGKTWYVGTVPNPEFLEQIIESILEQLTIEQFERVPSNIEIVRREKDDFSLIFIMNHSNKLIEFDWKLPGIDLLSGKSIENAISIAPYGTIILKISE</sequence>
<dbReference type="PANTHER" id="PTHR36447:SF1">
    <property type="entry name" value="BETA-GALACTOSIDASE GANA"/>
    <property type="match status" value="1"/>
</dbReference>
<keyword evidence="14" id="KW-1185">Reference proteome</keyword>
<reference evidence="14" key="1">
    <citation type="submission" date="2017-02" db="EMBL/GenBank/DDBJ databases">
        <authorList>
            <person name="Varghese N."/>
            <person name="Submissions S."/>
        </authorList>
    </citation>
    <scope>NUCLEOTIDE SEQUENCE [LARGE SCALE GENOMIC DNA]</scope>
    <source>
        <strain evidence="14">DSM 15739</strain>
    </source>
</reference>
<dbReference type="Proteomes" id="UP000189941">
    <property type="component" value="Unassembled WGS sequence"/>
</dbReference>
<evidence type="ECO:0000256" key="7">
    <source>
        <dbReference type="PIRSR" id="PIRSR001084-1"/>
    </source>
</evidence>
<dbReference type="GO" id="GO:0046872">
    <property type="term" value="F:metal ion binding"/>
    <property type="evidence" value="ECO:0007669"/>
    <property type="project" value="UniProtKB-KW"/>
</dbReference>
<dbReference type="InterPro" id="IPR013738">
    <property type="entry name" value="Beta_galactosidase_Trimer"/>
</dbReference>
<evidence type="ECO:0000256" key="4">
    <source>
        <dbReference type="ARBA" id="ARBA00022801"/>
    </source>
</evidence>
<dbReference type="InterPro" id="IPR013780">
    <property type="entry name" value="Glyco_hydro_b"/>
</dbReference>
<dbReference type="SUPFAM" id="SSF52317">
    <property type="entry name" value="Class I glutamine amidotransferase-like"/>
    <property type="match status" value="1"/>
</dbReference>
<dbReference type="Gene3D" id="3.20.20.80">
    <property type="entry name" value="Glycosidases"/>
    <property type="match status" value="1"/>
</dbReference>
<dbReference type="Pfam" id="PF08533">
    <property type="entry name" value="Glyco_hydro_42C"/>
    <property type="match status" value="1"/>
</dbReference>
<dbReference type="SUPFAM" id="SSF51445">
    <property type="entry name" value="(Trans)glycosidases"/>
    <property type="match status" value="1"/>
</dbReference>
<evidence type="ECO:0000256" key="8">
    <source>
        <dbReference type="PIRSR" id="PIRSR001084-2"/>
    </source>
</evidence>
<dbReference type="GO" id="GO:0009341">
    <property type="term" value="C:beta-galactosidase complex"/>
    <property type="evidence" value="ECO:0007669"/>
    <property type="project" value="InterPro"/>
</dbReference>
<feature type="binding site" evidence="9">
    <location>
        <position position="112"/>
    </location>
    <ligand>
        <name>Zn(2+)</name>
        <dbReference type="ChEBI" id="CHEBI:29105"/>
    </ligand>
</feature>
<dbReference type="InterPro" id="IPR013739">
    <property type="entry name" value="Beta_galactosidase_C"/>
</dbReference>
<dbReference type="GO" id="GO:0004565">
    <property type="term" value="F:beta-galactosidase activity"/>
    <property type="evidence" value="ECO:0007669"/>
    <property type="project" value="UniProtKB-EC"/>
</dbReference>
<dbReference type="AlphaFoldDB" id="A0A1T4MVG6"/>
<evidence type="ECO:0000256" key="6">
    <source>
        <dbReference type="PIRNR" id="PIRNR001084"/>
    </source>
</evidence>
<dbReference type="EMBL" id="FUWO01000014">
    <property type="protein sequence ID" value="SJZ70963.1"/>
    <property type="molecule type" value="Genomic_DNA"/>
</dbReference>
<proteinExistence type="inferred from homology"/>
<organism evidence="13 14">
    <name type="scientific">Globicatella sulfidifaciens DSM 15739</name>
    <dbReference type="NCBI Taxonomy" id="1121925"/>
    <lineage>
        <taxon>Bacteria</taxon>
        <taxon>Bacillati</taxon>
        <taxon>Bacillota</taxon>
        <taxon>Bacilli</taxon>
        <taxon>Lactobacillales</taxon>
        <taxon>Aerococcaceae</taxon>
        <taxon>Globicatella</taxon>
    </lineage>
</organism>
<keyword evidence="9" id="KW-0479">Metal-binding</keyword>
<dbReference type="Pfam" id="PF02449">
    <property type="entry name" value="Glyco_hydro_42"/>
    <property type="match status" value="1"/>
</dbReference>
<accession>A0A1T4MVG6</accession>
<dbReference type="OrthoDB" id="9800974at2"/>
<feature type="binding site" evidence="8">
    <location>
        <position position="146"/>
    </location>
    <ligand>
        <name>substrate</name>
    </ligand>
</feature>
<comment type="similarity">
    <text evidence="2 6">Belongs to the glycosyl hydrolase 42 family.</text>
</comment>
<dbReference type="GO" id="GO:0006012">
    <property type="term" value="P:galactose metabolic process"/>
    <property type="evidence" value="ECO:0007669"/>
    <property type="project" value="InterPro"/>
</dbReference>
<protein>
    <recommendedName>
        <fullName evidence="3 6">Beta-galactosidase</fullName>
        <shortName evidence="6">Beta-gal</shortName>
        <ecNumber evidence="3 6">3.2.1.23</ecNumber>
    </recommendedName>
</protein>
<evidence type="ECO:0000256" key="3">
    <source>
        <dbReference type="ARBA" id="ARBA00012756"/>
    </source>
</evidence>
<evidence type="ECO:0000313" key="14">
    <source>
        <dbReference type="Proteomes" id="UP000189941"/>
    </source>
</evidence>
<feature type="binding site" evidence="8">
    <location>
        <position position="312"/>
    </location>
    <ligand>
        <name>substrate</name>
    </ligand>
</feature>
<feature type="active site" description="Nucleophile" evidence="7">
    <location>
        <position position="304"/>
    </location>
</feature>
<feature type="binding site" evidence="9">
    <location>
        <position position="154"/>
    </location>
    <ligand>
        <name>Zn(2+)</name>
        <dbReference type="ChEBI" id="CHEBI:29105"/>
    </ligand>
</feature>
<feature type="domain" description="Beta-galactosidase C-terminal" evidence="12">
    <location>
        <begin position="612"/>
        <end position="667"/>
    </location>
</feature>
<feature type="binding site" evidence="9">
    <location>
        <position position="157"/>
    </location>
    <ligand>
        <name>Zn(2+)</name>
        <dbReference type="ChEBI" id="CHEBI:29105"/>
    </ligand>
</feature>
<dbReference type="PIRSF" id="PIRSF001084">
    <property type="entry name" value="B-galactosidase"/>
    <property type="match status" value="1"/>
</dbReference>
<dbReference type="STRING" id="1121925.SAMN02746011_01564"/>
<dbReference type="RefSeq" id="WP_078756277.1">
    <property type="nucleotide sequence ID" value="NZ_FUWO01000014.1"/>
</dbReference>
<dbReference type="Pfam" id="PF08532">
    <property type="entry name" value="Glyco_hydro_42M"/>
    <property type="match status" value="1"/>
</dbReference>
<feature type="domain" description="Glycoside hydrolase family 42 N-terminal" evidence="10">
    <location>
        <begin position="11"/>
        <end position="383"/>
    </location>
</feature>
<dbReference type="InterPro" id="IPR003476">
    <property type="entry name" value="Glyco_hydro_42"/>
</dbReference>